<dbReference type="AlphaFoldDB" id="A0A944GS16"/>
<protein>
    <submittedName>
        <fullName evidence="2">Uncharacterized protein</fullName>
    </submittedName>
</protein>
<accession>A0A944GS16</accession>
<gene>
    <name evidence="2" type="ORF">DYI23_05825</name>
</gene>
<feature type="region of interest" description="Disordered" evidence="1">
    <location>
        <begin position="55"/>
        <end position="88"/>
    </location>
</feature>
<evidence type="ECO:0000313" key="2">
    <source>
        <dbReference type="EMBL" id="MBS8259732.1"/>
    </source>
</evidence>
<sequence length="131" mass="13114">MTIAFTRGGIIPARHASGGKDTSVAPHEPVKVPEVYGKHLVADKFAYVPIKKKAAAKDGASGKAGVSTKPANASGAQGASDTDKGLDAVKSAVTEAEDALANAETDEAKAAAQTSLDAAIATLSDAEQALI</sequence>
<organism evidence="2 3">
    <name type="scientific">Roseibium polysiphoniae</name>
    <dbReference type="NCBI Taxonomy" id="2571221"/>
    <lineage>
        <taxon>Bacteria</taxon>
        <taxon>Pseudomonadati</taxon>
        <taxon>Pseudomonadota</taxon>
        <taxon>Alphaproteobacteria</taxon>
        <taxon>Hyphomicrobiales</taxon>
        <taxon>Stappiaceae</taxon>
        <taxon>Roseibium</taxon>
    </lineage>
</organism>
<proteinExistence type="predicted"/>
<reference evidence="2" key="1">
    <citation type="submission" date="2018-08" db="EMBL/GenBank/DDBJ databases">
        <authorList>
            <person name="Jin W."/>
            <person name="Wang H."/>
            <person name="Yang Y."/>
            <person name="Li M."/>
            <person name="Liu J."/>
        </authorList>
    </citation>
    <scope>NUCLEOTIDE SEQUENCE</scope>
    <source>
        <strain evidence="2">AESS21</strain>
    </source>
</reference>
<evidence type="ECO:0000313" key="3">
    <source>
        <dbReference type="Proteomes" id="UP000705379"/>
    </source>
</evidence>
<comment type="caution">
    <text evidence="2">The sequence shown here is derived from an EMBL/GenBank/DDBJ whole genome shotgun (WGS) entry which is preliminary data.</text>
</comment>
<feature type="compositionally biased region" description="Polar residues" evidence="1">
    <location>
        <begin position="69"/>
        <end position="80"/>
    </location>
</feature>
<reference evidence="2" key="2">
    <citation type="journal article" date="2021" name="Microorganisms">
        <title>Bacterial Dimethylsulfoniopropionate Biosynthesis in the East China Sea.</title>
        <authorList>
            <person name="Liu J."/>
            <person name="Zhang Y."/>
            <person name="Liu J."/>
            <person name="Zhong H."/>
            <person name="Williams B.T."/>
            <person name="Zheng Y."/>
            <person name="Curson A.R.J."/>
            <person name="Sun C."/>
            <person name="Sun H."/>
            <person name="Song D."/>
            <person name="Wagner Mackenzie B."/>
            <person name="Bermejo Martinez A."/>
            <person name="Todd J.D."/>
            <person name="Zhang X.H."/>
        </authorList>
    </citation>
    <scope>NUCLEOTIDE SEQUENCE</scope>
    <source>
        <strain evidence="2">AESS21</strain>
    </source>
</reference>
<evidence type="ECO:0000256" key="1">
    <source>
        <dbReference type="SAM" id="MobiDB-lite"/>
    </source>
</evidence>
<dbReference type="Proteomes" id="UP000705379">
    <property type="component" value="Unassembled WGS sequence"/>
</dbReference>
<dbReference type="EMBL" id="QTKU01000001">
    <property type="protein sequence ID" value="MBS8259732.1"/>
    <property type="molecule type" value="Genomic_DNA"/>
</dbReference>
<name>A0A944GS16_9HYPH</name>
<feature type="region of interest" description="Disordered" evidence="1">
    <location>
        <begin position="1"/>
        <end position="27"/>
    </location>
</feature>